<proteinExistence type="predicted"/>
<dbReference type="EMBL" id="SMDC01000004">
    <property type="protein sequence ID" value="TCW36317.1"/>
    <property type="molecule type" value="Genomic_DNA"/>
</dbReference>
<dbReference type="Gene3D" id="3.40.190.10">
    <property type="entry name" value="Periplasmic binding protein-like II"/>
    <property type="match status" value="2"/>
</dbReference>
<protein>
    <submittedName>
        <fullName evidence="2">Tungstate transport system substrate-binding protein</fullName>
    </submittedName>
</protein>
<keyword evidence="1" id="KW-0732">Signal</keyword>
<sequence>MHHMPRFTLLLVALITTQTHAAPAPTVPVAVVGGLVMCGVWPALAERAERATGLAIATVAAAPKDQVVPRFASGEADLLLIHGGEAAFDLVARGLAAPLTTWAHNRYVILGPEADPAGVREAPDGIEALRRIARADAPMIGYRDPGSYLVAARLWRAGGLRPGVRQQLPSGAETRHGALIDAGARGAYVIAGEIPVAFGRLPHPGLAVLLDDDPQMRRHFVLALPGPAHPADDARRARARRLADYLLGAEGQAALRAANRDGPWIHPNPTSPH</sequence>
<comment type="caution">
    <text evidence="2">The sequence shown here is derived from an EMBL/GenBank/DDBJ whole genome shotgun (WGS) entry which is preliminary data.</text>
</comment>
<evidence type="ECO:0000256" key="1">
    <source>
        <dbReference type="SAM" id="SignalP"/>
    </source>
</evidence>
<dbReference type="RefSeq" id="WP_207906548.1">
    <property type="nucleotide sequence ID" value="NZ_SMDC01000004.1"/>
</dbReference>
<evidence type="ECO:0000313" key="2">
    <source>
        <dbReference type="EMBL" id="TCW36317.1"/>
    </source>
</evidence>
<dbReference type="PANTHER" id="PTHR37945">
    <property type="entry name" value="EXTRACELLULAR TUNGSTATE BINDING PROTEIN"/>
    <property type="match status" value="1"/>
</dbReference>
<dbReference type="Pfam" id="PF13531">
    <property type="entry name" value="SBP_bac_11"/>
    <property type="match status" value="1"/>
</dbReference>
<feature type="signal peptide" evidence="1">
    <location>
        <begin position="1"/>
        <end position="21"/>
    </location>
</feature>
<evidence type="ECO:0000313" key="3">
    <source>
        <dbReference type="Proteomes" id="UP000295247"/>
    </source>
</evidence>
<dbReference type="PANTHER" id="PTHR37945:SF1">
    <property type="entry name" value="EXTRACELLULAR TUNGSTATE BINDING PROTEIN"/>
    <property type="match status" value="1"/>
</dbReference>
<dbReference type="Proteomes" id="UP000295247">
    <property type="component" value="Unassembled WGS sequence"/>
</dbReference>
<dbReference type="InterPro" id="IPR052738">
    <property type="entry name" value="ABC-Tungstate_binding"/>
</dbReference>
<feature type="chain" id="PRO_5020451678" evidence="1">
    <location>
        <begin position="22"/>
        <end position="273"/>
    </location>
</feature>
<organism evidence="2 3">
    <name type="scientific">Marichromatium gracile</name>
    <name type="common">Chromatium gracile</name>
    <dbReference type="NCBI Taxonomy" id="1048"/>
    <lineage>
        <taxon>Bacteria</taxon>
        <taxon>Pseudomonadati</taxon>
        <taxon>Pseudomonadota</taxon>
        <taxon>Gammaproteobacteria</taxon>
        <taxon>Chromatiales</taxon>
        <taxon>Chromatiaceae</taxon>
        <taxon>Marichromatium</taxon>
    </lineage>
</organism>
<dbReference type="SUPFAM" id="SSF53850">
    <property type="entry name" value="Periplasmic binding protein-like II"/>
    <property type="match status" value="1"/>
</dbReference>
<name>A0A4R4ABG2_MARGR</name>
<accession>A0A4R4ABG2</accession>
<reference evidence="2 3" key="1">
    <citation type="submission" date="2019-03" db="EMBL/GenBank/DDBJ databases">
        <title>Genomic Encyclopedia of Type Strains, Phase IV (KMG-IV): sequencing the most valuable type-strain genomes for metagenomic binning, comparative biology and taxonomic classification.</title>
        <authorList>
            <person name="Goeker M."/>
        </authorList>
    </citation>
    <scope>NUCLEOTIDE SEQUENCE [LARGE SCALE GENOMIC DNA]</scope>
    <source>
        <strain evidence="2 3">DSM 203</strain>
    </source>
</reference>
<gene>
    <name evidence="2" type="ORF">EDC29_104104</name>
</gene>
<dbReference type="AlphaFoldDB" id="A0A4R4ABG2"/>